<dbReference type="OrthoDB" id="6156546at2759"/>
<dbReference type="Pfam" id="PF16470">
    <property type="entry name" value="S8_pro-domain"/>
    <property type="match status" value="1"/>
</dbReference>
<accession>A0A3M7T2A4</accession>
<feature type="chain" id="PRO_5018130792" evidence="4">
    <location>
        <begin position="19"/>
        <end position="208"/>
    </location>
</feature>
<dbReference type="InterPro" id="IPR038466">
    <property type="entry name" value="S8_pro-domain_sf"/>
</dbReference>
<organism evidence="6 7">
    <name type="scientific">Brachionus plicatilis</name>
    <name type="common">Marine rotifer</name>
    <name type="synonym">Brachionus muelleri</name>
    <dbReference type="NCBI Taxonomy" id="10195"/>
    <lineage>
        <taxon>Eukaryota</taxon>
        <taxon>Metazoa</taxon>
        <taxon>Spiralia</taxon>
        <taxon>Gnathifera</taxon>
        <taxon>Rotifera</taxon>
        <taxon>Eurotatoria</taxon>
        <taxon>Monogononta</taxon>
        <taxon>Pseudotrocha</taxon>
        <taxon>Ploima</taxon>
        <taxon>Brachionidae</taxon>
        <taxon>Brachionus</taxon>
    </lineage>
</organism>
<dbReference type="InterPro" id="IPR032815">
    <property type="entry name" value="S8_pro-domain"/>
</dbReference>
<gene>
    <name evidence="6" type="ORF">BpHYR1_009282</name>
</gene>
<dbReference type="Gene3D" id="3.30.70.850">
    <property type="entry name" value="Peptidase S8, pro-domain"/>
    <property type="match status" value="1"/>
</dbReference>
<dbReference type="GO" id="GO:0004252">
    <property type="term" value="F:serine-type endopeptidase activity"/>
    <property type="evidence" value="ECO:0007669"/>
    <property type="project" value="TreeGrafter"/>
</dbReference>
<dbReference type="GO" id="GO:0000139">
    <property type="term" value="C:Golgi membrane"/>
    <property type="evidence" value="ECO:0007669"/>
    <property type="project" value="TreeGrafter"/>
</dbReference>
<sequence length="208" mass="24594">MISKILFSISFLIVYINSSQISARLELISPKIFSAKTNESNSNPVDSELAVHNVTEFVVRVRGGWQRARHIASKYHLQLIKQVFKNSNYFLFQQEIDSPDKFDSIDYYYQESKSKRGLSHLRDGAEIRLLESDPSIEWVQEQMPKKRIKRDFMDFEPSIFARFQRKRNFAEDQDKNKDGIKFNDPMWSKLWYINPEPSMGVEFSIDFF</sequence>
<dbReference type="Proteomes" id="UP000276133">
    <property type="component" value="Unassembled WGS sequence"/>
</dbReference>
<evidence type="ECO:0000256" key="4">
    <source>
        <dbReference type="SAM" id="SignalP"/>
    </source>
</evidence>
<comment type="caution">
    <text evidence="6">The sequence shown here is derived from an EMBL/GenBank/DDBJ whole genome shotgun (WGS) entry which is preliminary data.</text>
</comment>
<keyword evidence="1" id="KW-0645">Protease</keyword>
<dbReference type="EMBL" id="REGN01000409">
    <property type="protein sequence ID" value="RNA42152.1"/>
    <property type="molecule type" value="Genomic_DNA"/>
</dbReference>
<evidence type="ECO:0000256" key="1">
    <source>
        <dbReference type="ARBA" id="ARBA00022670"/>
    </source>
</evidence>
<reference evidence="6 7" key="1">
    <citation type="journal article" date="2018" name="Sci. Rep.">
        <title>Genomic signatures of local adaptation to the degree of environmental predictability in rotifers.</title>
        <authorList>
            <person name="Franch-Gras L."/>
            <person name="Hahn C."/>
            <person name="Garcia-Roger E.M."/>
            <person name="Carmona M.J."/>
            <person name="Serra M."/>
            <person name="Gomez A."/>
        </authorList>
    </citation>
    <scope>NUCLEOTIDE SEQUENCE [LARGE SCALE GENOMIC DNA]</scope>
    <source>
        <strain evidence="6">HYR1</strain>
    </source>
</reference>
<keyword evidence="3" id="KW-0720">Serine protease</keyword>
<dbReference type="AlphaFoldDB" id="A0A3M7T2A4"/>
<name>A0A3M7T2A4_BRAPC</name>
<dbReference type="PANTHER" id="PTHR42884:SF3">
    <property type="entry name" value="FURIN-LIKE PROTEASE 1, ISOFORMS 1_1-X_2"/>
    <property type="match status" value="1"/>
</dbReference>
<evidence type="ECO:0000313" key="6">
    <source>
        <dbReference type="EMBL" id="RNA42152.1"/>
    </source>
</evidence>
<evidence type="ECO:0000256" key="3">
    <source>
        <dbReference type="ARBA" id="ARBA00022825"/>
    </source>
</evidence>
<feature type="domain" description="Peptidase S8 pro-domain" evidence="5">
    <location>
        <begin position="56"/>
        <end position="150"/>
    </location>
</feature>
<dbReference type="GO" id="GO:0005802">
    <property type="term" value="C:trans-Golgi network"/>
    <property type="evidence" value="ECO:0007669"/>
    <property type="project" value="TreeGrafter"/>
</dbReference>
<proteinExistence type="predicted"/>
<feature type="signal peptide" evidence="4">
    <location>
        <begin position="1"/>
        <end position="18"/>
    </location>
</feature>
<dbReference type="GO" id="GO:0016486">
    <property type="term" value="P:peptide hormone processing"/>
    <property type="evidence" value="ECO:0007669"/>
    <property type="project" value="TreeGrafter"/>
</dbReference>
<evidence type="ECO:0000259" key="5">
    <source>
        <dbReference type="Pfam" id="PF16470"/>
    </source>
</evidence>
<dbReference type="STRING" id="10195.A0A3M7T2A4"/>
<dbReference type="PANTHER" id="PTHR42884">
    <property type="entry name" value="PROPROTEIN CONVERTASE SUBTILISIN/KEXIN-RELATED"/>
    <property type="match status" value="1"/>
</dbReference>
<keyword evidence="7" id="KW-1185">Reference proteome</keyword>
<keyword evidence="2" id="KW-0378">Hydrolase</keyword>
<keyword evidence="4" id="KW-0732">Signal</keyword>
<protein>
    <submittedName>
        <fullName evidence="6">Convertase P-domain</fullName>
    </submittedName>
</protein>
<evidence type="ECO:0000256" key="2">
    <source>
        <dbReference type="ARBA" id="ARBA00022801"/>
    </source>
</evidence>
<evidence type="ECO:0000313" key="7">
    <source>
        <dbReference type="Proteomes" id="UP000276133"/>
    </source>
</evidence>